<dbReference type="AlphaFoldDB" id="A0A835RK50"/>
<name>A0A835RK50_VANPL</name>
<comment type="caution">
    <text evidence="2">The sequence shown here is derived from an EMBL/GenBank/DDBJ whole genome shotgun (WGS) entry which is preliminary data.</text>
</comment>
<evidence type="ECO:0000313" key="3">
    <source>
        <dbReference type="Proteomes" id="UP000639772"/>
    </source>
</evidence>
<organism evidence="2 3">
    <name type="scientific">Vanilla planifolia</name>
    <name type="common">Vanilla</name>
    <dbReference type="NCBI Taxonomy" id="51239"/>
    <lineage>
        <taxon>Eukaryota</taxon>
        <taxon>Viridiplantae</taxon>
        <taxon>Streptophyta</taxon>
        <taxon>Embryophyta</taxon>
        <taxon>Tracheophyta</taxon>
        <taxon>Spermatophyta</taxon>
        <taxon>Magnoliopsida</taxon>
        <taxon>Liliopsida</taxon>
        <taxon>Asparagales</taxon>
        <taxon>Orchidaceae</taxon>
        <taxon>Vanilloideae</taxon>
        <taxon>Vanilleae</taxon>
        <taxon>Vanilla</taxon>
    </lineage>
</organism>
<feature type="compositionally biased region" description="Acidic residues" evidence="1">
    <location>
        <begin position="53"/>
        <end position="62"/>
    </location>
</feature>
<reference evidence="2 3" key="1">
    <citation type="journal article" date="2020" name="Nat. Food">
        <title>A phased Vanilla planifolia genome enables genetic improvement of flavour and production.</title>
        <authorList>
            <person name="Hasing T."/>
            <person name="Tang H."/>
            <person name="Brym M."/>
            <person name="Khazi F."/>
            <person name="Huang T."/>
            <person name="Chambers A.H."/>
        </authorList>
    </citation>
    <scope>NUCLEOTIDE SEQUENCE [LARGE SCALE GENOMIC DNA]</scope>
    <source>
        <tissue evidence="2">Leaf</tissue>
    </source>
</reference>
<accession>A0A835RK50</accession>
<gene>
    <name evidence="2" type="ORF">HPP92_009612</name>
</gene>
<dbReference type="EMBL" id="JADCNM010000004">
    <property type="protein sequence ID" value="KAG0487517.1"/>
    <property type="molecule type" value="Genomic_DNA"/>
</dbReference>
<sequence length="92" mass="10682">MRKREVKTSSSLAIGCEDGKGWKSVSRMARTTRIARTTTITRAEKFVDGKGYEEDEEEESGEQSEARISIGERRRFVWKMAIVRWDHILGFR</sequence>
<evidence type="ECO:0000313" key="2">
    <source>
        <dbReference type="EMBL" id="KAG0487517.1"/>
    </source>
</evidence>
<dbReference type="Proteomes" id="UP000639772">
    <property type="component" value="Unassembled WGS sequence"/>
</dbReference>
<protein>
    <submittedName>
        <fullName evidence="2">Uncharacterized protein</fullName>
    </submittedName>
</protein>
<proteinExistence type="predicted"/>
<evidence type="ECO:0000256" key="1">
    <source>
        <dbReference type="SAM" id="MobiDB-lite"/>
    </source>
</evidence>
<feature type="region of interest" description="Disordered" evidence="1">
    <location>
        <begin position="47"/>
        <end position="66"/>
    </location>
</feature>